<dbReference type="Proteomes" id="UP000600865">
    <property type="component" value="Unassembled WGS sequence"/>
</dbReference>
<dbReference type="InterPro" id="IPR029044">
    <property type="entry name" value="Nucleotide-diphossugar_trans"/>
</dbReference>
<dbReference type="InterPro" id="IPR001173">
    <property type="entry name" value="Glyco_trans_2-like"/>
</dbReference>
<evidence type="ECO:0000256" key="1">
    <source>
        <dbReference type="ARBA" id="ARBA00004236"/>
    </source>
</evidence>
<proteinExistence type="predicted"/>
<name>A0A918KHF5_9PROT</name>
<dbReference type="PANTHER" id="PTHR43646">
    <property type="entry name" value="GLYCOSYLTRANSFERASE"/>
    <property type="match status" value="1"/>
</dbReference>
<comment type="caution">
    <text evidence="7">The sequence shown here is derived from an EMBL/GenBank/DDBJ whole genome shotgun (WGS) entry which is preliminary data.</text>
</comment>
<protein>
    <submittedName>
        <fullName evidence="7">Glycosyl transferase</fullName>
    </submittedName>
</protein>
<evidence type="ECO:0000256" key="2">
    <source>
        <dbReference type="ARBA" id="ARBA00022475"/>
    </source>
</evidence>
<gene>
    <name evidence="7" type="primary">wcaA</name>
    <name evidence="7" type="ORF">GCM10011309_12480</name>
</gene>
<comment type="subcellular location">
    <subcellularLocation>
        <location evidence="1">Cell membrane</location>
    </subcellularLocation>
</comment>
<dbReference type="AlphaFoldDB" id="A0A918KHF5"/>
<feature type="domain" description="Glycosyltransferase 2-like" evidence="6">
    <location>
        <begin position="4"/>
        <end position="113"/>
    </location>
</feature>
<keyword evidence="8" id="KW-1185">Reference proteome</keyword>
<dbReference type="GO" id="GO:0016757">
    <property type="term" value="F:glycosyltransferase activity"/>
    <property type="evidence" value="ECO:0007669"/>
    <property type="project" value="UniProtKB-KW"/>
</dbReference>
<evidence type="ECO:0000256" key="4">
    <source>
        <dbReference type="ARBA" id="ARBA00022679"/>
    </source>
</evidence>
<reference evidence="7 8" key="1">
    <citation type="journal article" date="2014" name="Int. J. Syst. Evol. Microbiol.">
        <title>Complete genome sequence of Corynebacterium casei LMG S-19264T (=DSM 44701T), isolated from a smear-ripened cheese.</title>
        <authorList>
            <consortium name="US DOE Joint Genome Institute (JGI-PGF)"/>
            <person name="Walter F."/>
            <person name="Albersmeier A."/>
            <person name="Kalinowski J."/>
            <person name="Ruckert C."/>
        </authorList>
    </citation>
    <scope>NUCLEOTIDE SEQUENCE [LARGE SCALE GENOMIC DNA]</scope>
    <source>
        <strain evidence="7 8">KCTC 23968</strain>
    </source>
</reference>
<keyword evidence="2" id="KW-1003">Cell membrane</keyword>
<evidence type="ECO:0000256" key="3">
    <source>
        <dbReference type="ARBA" id="ARBA00022676"/>
    </source>
</evidence>
<sequence length="225" mass="25203">MLAVIVPTLNSENYLPTLLRQLNGVRVVISDGGSTDGTLDLAAAHGAVIASGRRGRGAQLARGSELAKAADDVTAYLFLHADCELDENWRSVCNAALQKTHAAWYFRYRPDASGPGVLWLRFIVWLRGWAWCLPYGDQGLLISRAMYDAIGGYDPSYPLFEDVEIIDRIKATFGRRGLKKLPLALSTDISDHLHEGVWKRGWRNYRLLKAYRRGEPIDALLRRYG</sequence>
<dbReference type="PANTHER" id="PTHR43646:SF2">
    <property type="entry name" value="GLYCOSYLTRANSFERASE 2-LIKE DOMAIN-CONTAINING PROTEIN"/>
    <property type="match status" value="1"/>
</dbReference>
<dbReference type="SUPFAM" id="SSF53448">
    <property type="entry name" value="Nucleotide-diphospho-sugar transferases"/>
    <property type="match status" value="1"/>
</dbReference>
<evidence type="ECO:0000259" key="6">
    <source>
        <dbReference type="Pfam" id="PF00535"/>
    </source>
</evidence>
<evidence type="ECO:0000313" key="8">
    <source>
        <dbReference type="Proteomes" id="UP000600865"/>
    </source>
</evidence>
<keyword evidence="4 7" id="KW-0808">Transferase</keyword>
<organism evidence="7 8">
    <name type="scientific">Litorimonas cladophorae</name>
    <dbReference type="NCBI Taxonomy" id="1220491"/>
    <lineage>
        <taxon>Bacteria</taxon>
        <taxon>Pseudomonadati</taxon>
        <taxon>Pseudomonadota</taxon>
        <taxon>Alphaproteobacteria</taxon>
        <taxon>Maricaulales</taxon>
        <taxon>Robiginitomaculaceae</taxon>
    </lineage>
</organism>
<accession>A0A918KHF5</accession>
<evidence type="ECO:0000256" key="5">
    <source>
        <dbReference type="ARBA" id="ARBA00023136"/>
    </source>
</evidence>
<dbReference type="GO" id="GO:0005886">
    <property type="term" value="C:plasma membrane"/>
    <property type="evidence" value="ECO:0007669"/>
    <property type="project" value="UniProtKB-SubCell"/>
</dbReference>
<dbReference type="Pfam" id="PF00535">
    <property type="entry name" value="Glycos_transf_2"/>
    <property type="match status" value="1"/>
</dbReference>
<keyword evidence="3" id="KW-0328">Glycosyltransferase</keyword>
<keyword evidence="5" id="KW-0472">Membrane</keyword>
<dbReference type="Gene3D" id="3.90.550.10">
    <property type="entry name" value="Spore Coat Polysaccharide Biosynthesis Protein SpsA, Chain A"/>
    <property type="match status" value="1"/>
</dbReference>
<dbReference type="EMBL" id="BMYV01000001">
    <property type="protein sequence ID" value="GGX63946.1"/>
    <property type="molecule type" value="Genomic_DNA"/>
</dbReference>
<evidence type="ECO:0000313" key="7">
    <source>
        <dbReference type="EMBL" id="GGX63946.1"/>
    </source>
</evidence>